<comment type="caution">
    <text evidence="9">The sequence shown here is derived from an EMBL/GenBank/DDBJ whole genome shotgun (WGS) entry which is preliminary data.</text>
</comment>
<keyword evidence="7" id="KW-1133">Transmembrane helix</keyword>
<dbReference type="STRING" id="1778.A9W97_00945"/>
<evidence type="ECO:0000256" key="1">
    <source>
        <dbReference type="ARBA" id="ARBA00012513"/>
    </source>
</evidence>
<evidence type="ECO:0000256" key="7">
    <source>
        <dbReference type="SAM" id="Phobius"/>
    </source>
</evidence>
<organism evidence="9 10">
    <name type="scientific">Mycobacterium gordonae</name>
    <dbReference type="NCBI Taxonomy" id="1778"/>
    <lineage>
        <taxon>Bacteria</taxon>
        <taxon>Bacillati</taxon>
        <taxon>Actinomycetota</taxon>
        <taxon>Actinomycetes</taxon>
        <taxon>Mycobacteriales</taxon>
        <taxon>Mycobacteriaceae</taxon>
        <taxon>Mycobacterium</taxon>
    </lineage>
</organism>
<keyword evidence="2 9" id="KW-0723">Serine/threonine-protein kinase</keyword>
<keyword evidence="3" id="KW-0808">Transferase</keyword>
<keyword evidence="7" id="KW-0472">Membrane</keyword>
<dbReference type="SUPFAM" id="SSF56112">
    <property type="entry name" value="Protein kinase-like (PK-like)"/>
    <property type="match status" value="1"/>
</dbReference>
<dbReference type="SMART" id="SM00220">
    <property type="entry name" value="S_TKc"/>
    <property type="match status" value="1"/>
</dbReference>
<evidence type="ECO:0000313" key="9">
    <source>
        <dbReference type="EMBL" id="KQH76827.1"/>
    </source>
</evidence>
<evidence type="ECO:0000256" key="3">
    <source>
        <dbReference type="ARBA" id="ARBA00022679"/>
    </source>
</evidence>
<dbReference type="EC" id="2.7.11.1" evidence="1"/>
<evidence type="ECO:0000256" key="5">
    <source>
        <dbReference type="ARBA" id="ARBA00022777"/>
    </source>
</evidence>
<sequence length="500" mass="53262">MPTSADRDPTRGLQEGELFAGYTIVRRLGAGGMGEVYLAQHPRLPRRDALKILPAEFTTNQEFRARFNREAELAGSLYNEHIVGIHDRGEYEGQLWLSMDYVEGTDAAQLLRDRYPSGMPLPEVVDIVTAVAEALDYAHSRGLLHRDVKPANILLGEAAPRRRILLADFGIARELGDVSGLTATNMTMGTTAYCPPEQLQASDLDGRADQYALGCTAYQLLTGGAPFQNSNPAVVISQHLSAPPPLLSERRPELAYLDGVIARALAKDRSARFASCSDFAAALAAPVGTADASGPTIAVERATEVIAAATPAPSGRRRGALIATVAAVVLIAVAAVLAVVVMRGHSGGQQSAGPSSSPAGIAPTNGSAGLPALKLTTQITDQAHVLGPGERVLIERAVNKLYAGQGTRLWVVYVNDFGGVKPAKWTENVIRSNGFTDADVLLGITTDRPSFVFHVPAAVTVGRPIDIELIRRDRIKPDVERREWTKAALAAAIGLDVPIR</sequence>
<evidence type="ECO:0000256" key="6">
    <source>
        <dbReference type="ARBA" id="ARBA00022840"/>
    </source>
</evidence>
<dbReference type="Gene3D" id="3.10.310.50">
    <property type="match status" value="1"/>
</dbReference>
<dbReference type="AlphaFoldDB" id="A0A0Q2RN62"/>
<keyword evidence="6" id="KW-0067">ATP-binding</keyword>
<dbReference type="Proteomes" id="UP000051677">
    <property type="component" value="Unassembled WGS sequence"/>
</dbReference>
<evidence type="ECO:0000259" key="8">
    <source>
        <dbReference type="PROSITE" id="PS50011"/>
    </source>
</evidence>
<evidence type="ECO:0000313" key="10">
    <source>
        <dbReference type="Proteomes" id="UP000051677"/>
    </source>
</evidence>
<dbReference type="InterPro" id="IPR011009">
    <property type="entry name" value="Kinase-like_dom_sf"/>
</dbReference>
<gene>
    <name evidence="9" type="ORF">AO501_23445</name>
</gene>
<proteinExistence type="predicted"/>
<dbReference type="GO" id="GO:0080090">
    <property type="term" value="P:regulation of primary metabolic process"/>
    <property type="evidence" value="ECO:0007669"/>
    <property type="project" value="UniProtKB-ARBA"/>
</dbReference>
<dbReference type="InterPro" id="IPR008271">
    <property type="entry name" value="Ser/Thr_kinase_AS"/>
</dbReference>
<dbReference type="Pfam" id="PF04536">
    <property type="entry name" value="TPM_phosphatase"/>
    <property type="match status" value="1"/>
</dbReference>
<reference evidence="9 10" key="1">
    <citation type="submission" date="2015-10" db="EMBL/GenBank/DDBJ databases">
        <title>Mycobacterium gordonae draft genome assembly.</title>
        <authorList>
            <person name="Ustinova V."/>
            <person name="Smirnova T."/>
            <person name="Blagodatskikh K."/>
            <person name="Varlamov D."/>
            <person name="Larionova E."/>
            <person name="Chernousova L."/>
        </authorList>
    </citation>
    <scope>NUCLEOTIDE SEQUENCE [LARGE SCALE GENOMIC DNA]</scope>
    <source>
        <strain evidence="9 10">CTRI 14-8773</strain>
    </source>
</reference>
<dbReference type="RefSeq" id="WP_055580241.1">
    <property type="nucleotide sequence ID" value="NZ_LKTM01000342.1"/>
</dbReference>
<dbReference type="Gene3D" id="3.30.200.20">
    <property type="entry name" value="Phosphorylase Kinase, domain 1"/>
    <property type="match status" value="1"/>
</dbReference>
<dbReference type="PANTHER" id="PTHR43289:SF6">
    <property type="entry name" value="SERINE_THREONINE-PROTEIN KINASE NEKL-3"/>
    <property type="match status" value="1"/>
</dbReference>
<dbReference type="GO" id="GO:0004674">
    <property type="term" value="F:protein serine/threonine kinase activity"/>
    <property type="evidence" value="ECO:0007669"/>
    <property type="project" value="UniProtKB-KW"/>
</dbReference>
<feature type="transmembrane region" description="Helical" evidence="7">
    <location>
        <begin position="320"/>
        <end position="341"/>
    </location>
</feature>
<keyword evidence="7" id="KW-0812">Transmembrane</keyword>
<dbReference type="CDD" id="cd14014">
    <property type="entry name" value="STKc_PknB_like"/>
    <property type="match status" value="1"/>
</dbReference>
<evidence type="ECO:0000256" key="4">
    <source>
        <dbReference type="ARBA" id="ARBA00022741"/>
    </source>
</evidence>
<dbReference type="GO" id="GO:0005524">
    <property type="term" value="F:ATP binding"/>
    <property type="evidence" value="ECO:0007669"/>
    <property type="project" value="UniProtKB-KW"/>
</dbReference>
<dbReference type="PROSITE" id="PS00108">
    <property type="entry name" value="PROTEIN_KINASE_ST"/>
    <property type="match status" value="1"/>
</dbReference>
<keyword evidence="5 9" id="KW-0418">Kinase</keyword>
<dbReference type="Gene3D" id="1.10.510.10">
    <property type="entry name" value="Transferase(Phosphotransferase) domain 1"/>
    <property type="match status" value="1"/>
</dbReference>
<dbReference type="PANTHER" id="PTHR43289">
    <property type="entry name" value="MITOGEN-ACTIVATED PROTEIN KINASE KINASE KINASE 20-RELATED"/>
    <property type="match status" value="1"/>
</dbReference>
<protein>
    <recommendedName>
        <fullName evidence="1">non-specific serine/threonine protein kinase</fullName>
        <ecNumber evidence="1">2.7.11.1</ecNumber>
    </recommendedName>
</protein>
<dbReference type="OrthoDB" id="9762169at2"/>
<dbReference type="EMBL" id="LKTM01000342">
    <property type="protein sequence ID" value="KQH76827.1"/>
    <property type="molecule type" value="Genomic_DNA"/>
</dbReference>
<keyword evidence="4" id="KW-0547">Nucleotide-binding</keyword>
<dbReference type="InterPro" id="IPR000719">
    <property type="entry name" value="Prot_kinase_dom"/>
</dbReference>
<dbReference type="PROSITE" id="PS50011">
    <property type="entry name" value="PROTEIN_KINASE_DOM"/>
    <property type="match status" value="1"/>
</dbReference>
<dbReference type="InterPro" id="IPR007621">
    <property type="entry name" value="TPM_dom"/>
</dbReference>
<name>A0A0Q2RN62_MYCGO</name>
<feature type="domain" description="Protein kinase" evidence="8">
    <location>
        <begin position="22"/>
        <end position="284"/>
    </location>
</feature>
<dbReference type="Pfam" id="PF00069">
    <property type="entry name" value="Pkinase"/>
    <property type="match status" value="1"/>
</dbReference>
<evidence type="ECO:0000256" key="2">
    <source>
        <dbReference type="ARBA" id="ARBA00022527"/>
    </source>
</evidence>
<accession>A0A0Q2RN62</accession>